<evidence type="ECO:0000313" key="2">
    <source>
        <dbReference type="Proteomes" id="UP001412067"/>
    </source>
</evidence>
<sequence>MIAKLYQGLSGGLYENTHGDGRADCDEDVCEHAYSLAQNLDPNSEGRGVLQFKTGLMSVIKQKLAKREGGSIDRNQDIARLQEFYKRYREKNKVDELCDDELKLRESGVFSGNLGEYVL</sequence>
<name>A0ABR2M0F7_9ASPA</name>
<comment type="caution">
    <text evidence="1">The sequence shown here is derived from an EMBL/GenBank/DDBJ whole genome shotgun (WGS) entry which is preliminary data.</text>
</comment>
<reference evidence="1 2" key="1">
    <citation type="journal article" date="2022" name="Nat. Plants">
        <title>Genomes of leafy and leafless Platanthera orchids illuminate the evolution of mycoheterotrophy.</title>
        <authorList>
            <person name="Li M.H."/>
            <person name="Liu K.W."/>
            <person name="Li Z."/>
            <person name="Lu H.C."/>
            <person name="Ye Q.L."/>
            <person name="Zhang D."/>
            <person name="Wang J.Y."/>
            <person name="Li Y.F."/>
            <person name="Zhong Z.M."/>
            <person name="Liu X."/>
            <person name="Yu X."/>
            <person name="Liu D.K."/>
            <person name="Tu X.D."/>
            <person name="Liu B."/>
            <person name="Hao Y."/>
            <person name="Liao X.Y."/>
            <person name="Jiang Y.T."/>
            <person name="Sun W.H."/>
            <person name="Chen J."/>
            <person name="Chen Y.Q."/>
            <person name="Ai Y."/>
            <person name="Zhai J.W."/>
            <person name="Wu S.S."/>
            <person name="Zhou Z."/>
            <person name="Hsiao Y.Y."/>
            <person name="Wu W.L."/>
            <person name="Chen Y.Y."/>
            <person name="Lin Y.F."/>
            <person name="Hsu J.L."/>
            <person name="Li C.Y."/>
            <person name="Wang Z.W."/>
            <person name="Zhao X."/>
            <person name="Zhong W.Y."/>
            <person name="Ma X.K."/>
            <person name="Ma L."/>
            <person name="Huang J."/>
            <person name="Chen G.Z."/>
            <person name="Huang M.Z."/>
            <person name="Huang L."/>
            <person name="Peng D.H."/>
            <person name="Luo Y.B."/>
            <person name="Zou S.Q."/>
            <person name="Chen S.P."/>
            <person name="Lan S."/>
            <person name="Tsai W.C."/>
            <person name="Van de Peer Y."/>
            <person name="Liu Z.J."/>
        </authorList>
    </citation>
    <scope>NUCLEOTIDE SEQUENCE [LARGE SCALE GENOMIC DNA]</scope>
    <source>
        <strain evidence="1">Lor288</strain>
    </source>
</reference>
<accession>A0ABR2M0F7</accession>
<evidence type="ECO:0000313" key="1">
    <source>
        <dbReference type="EMBL" id="KAK8955587.1"/>
    </source>
</evidence>
<protein>
    <submittedName>
        <fullName evidence="1">Callose synthase 9</fullName>
    </submittedName>
</protein>
<dbReference type="EMBL" id="JBBWWR010000013">
    <property type="protein sequence ID" value="KAK8955587.1"/>
    <property type="molecule type" value="Genomic_DNA"/>
</dbReference>
<dbReference type="Proteomes" id="UP001412067">
    <property type="component" value="Unassembled WGS sequence"/>
</dbReference>
<proteinExistence type="predicted"/>
<organism evidence="1 2">
    <name type="scientific">Platanthera guangdongensis</name>
    <dbReference type="NCBI Taxonomy" id="2320717"/>
    <lineage>
        <taxon>Eukaryota</taxon>
        <taxon>Viridiplantae</taxon>
        <taxon>Streptophyta</taxon>
        <taxon>Embryophyta</taxon>
        <taxon>Tracheophyta</taxon>
        <taxon>Spermatophyta</taxon>
        <taxon>Magnoliopsida</taxon>
        <taxon>Liliopsida</taxon>
        <taxon>Asparagales</taxon>
        <taxon>Orchidaceae</taxon>
        <taxon>Orchidoideae</taxon>
        <taxon>Orchideae</taxon>
        <taxon>Orchidinae</taxon>
        <taxon>Platanthera</taxon>
    </lineage>
</organism>
<keyword evidence="2" id="KW-1185">Reference proteome</keyword>
<gene>
    <name evidence="1" type="primary">CALS9</name>
    <name evidence="1" type="ORF">KSP40_PGU000934</name>
</gene>